<dbReference type="EC" id="6.2.1.3" evidence="4"/>
<keyword evidence="10" id="KW-1185">Reference proteome</keyword>
<dbReference type="KEGG" id="gji:H1R19_20220"/>
<dbReference type="InterPro" id="IPR025110">
    <property type="entry name" value="AMP-bd_C"/>
</dbReference>
<dbReference type="AlphaFoldDB" id="A0A7D7RPJ2"/>
<evidence type="ECO:0000259" key="8">
    <source>
        <dbReference type="Pfam" id="PF13193"/>
    </source>
</evidence>
<dbReference type="InterPro" id="IPR042099">
    <property type="entry name" value="ANL_N_sf"/>
</dbReference>
<comment type="subcellular location">
    <subcellularLocation>
        <location evidence="1">Membrane</location>
        <topology evidence="1">Peripheral membrane protein</topology>
    </subcellularLocation>
</comment>
<keyword evidence="3" id="KW-0436">Ligase</keyword>
<proteinExistence type="predicted"/>
<evidence type="ECO:0000256" key="3">
    <source>
        <dbReference type="ARBA" id="ARBA00022598"/>
    </source>
</evidence>
<dbReference type="InterPro" id="IPR050237">
    <property type="entry name" value="ATP-dep_AMP-bd_enzyme"/>
</dbReference>
<evidence type="ECO:0000259" key="7">
    <source>
        <dbReference type="Pfam" id="PF00501"/>
    </source>
</evidence>
<dbReference type="GO" id="GO:0016020">
    <property type="term" value="C:membrane"/>
    <property type="evidence" value="ECO:0007669"/>
    <property type="project" value="UniProtKB-SubCell"/>
</dbReference>
<feature type="domain" description="AMP-dependent synthetase/ligase" evidence="7">
    <location>
        <begin position="17"/>
        <end position="419"/>
    </location>
</feature>
<name>A0A7D7RPJ2_9ACTN</name>
<dbReference type="Gene3D" id="3.30.300.30">
    <property type="match status" value="1"/>
</dbReference>
<dbReference type="RefSeq" id="WP_219849968.1">
    <property type="nucleotide sequence ID" value="NZ_CP059491.1"/>
</dbReference>
<evidence type="ECO:0000256" key="6">
    <source>
        <dbReference type="ARBA" id="ARBA00042773"/>
    </source>
</evidence>
<dbReference type="Gene3D" id="3.40.50.12780">
    <property type="entry name" value="N-terminal domain of ligase-like"/>
    <property type="match status" value="1"/>
</dbReference>
<dbReference type="Pfam" id="PF13193">
    <property type="entry name" value="AMP-binding_C"/>
    <property type="match status" value="1"/>
</dbReference>
<sequence>MTTTTHHSLTGMLAHLVESSPDAPAVYDVVAGQTVPTTRADFAARAESLRDELSAVGLRRGQCIAVYLPNWSDALVWQFAASALGAHIIGVNTRYNVGEVAHILTAARPAVVAVPASFHGLDIFGTLREASAAADPMPVVAVVPGPAGTHEAATAAEPSNSDPSAFDLGAGAWVAGSGDTAGSLVPATPVTAMPTPAGQITADVSELAVAFTTSGSTGTPKLAAHRDSAVARHAYADATIMGVRGGDVILGVLPVSGVFGFSTALAGLAGGAAILMEPVFDAAATLERVEALGVTHIVGGDDLFGRLYDTWHSGPRTDLTSLRWLGIADFLGRSHDIARWALAEGGAQTTGVFGSSEVFALALLWSSDDPESVRWNGGGRPVEQAIEVRVADPIDDRVLGVGEEGELQFRGPNVVDAYLGNPDAAARAFTADGWFRSGDLARALDNGGFRYVCRMGDVLRLRGFLVDPAEIEHRLAEHPEVQTAKVVGINGPGGYTEAIAFVVPVDPTADLDATALKAWCRDNLAAFKVPAAVHVIERMPTTVGGNGTKIRAVELRDWAQQWAGQEVDYRKGLPQ</sequence>
<dbReference type="Proteomes" id="UP000515663">
    <property type="component" value="Chromosome"/>
</dbReference>
<protein>
    <recommendedName>
        <fullName evidence="5">Long-chain-fatty-acid--CoA ligase</fullName>
        <ecNumber evidence="4">6.2.1.3</ecNumber>
    </recommendedName>
    <alternativeName>
        <fullName evidence="6">Long-chain acyl-CoA synthetase</fullName>
    </alternativeName>
</protein>
<dbReference type="GO" id="GO:0004467">
    <property type="term" value="F:long-chain fatty acid-CoA ligase activity"/>
    <property type="evidence" value="ECO:0007669"/>
    <property type="project" value="UniProtKB-EC"/>
</dbReference>
<dbReference type="Gene3D" id="3.40.50.980">
    <property type="match status" value="1"/>
</dbReference>
<evidence type="ECO:0000256" key="2">
    <source>
        <dbReference type="ARBA" id="ARBA00005005"/>
    </source>
</evidence>
<evidence type="ECO:0000256" key="4">
    <source>
        <dbReference type="ARBA" id="ARBA00026121"/>
    </source>
</evidence>
<evidence type="ECO:0000256" key="1">
    <source>
        <dbReference type="ARBA" id="ARBA00004170"/>
    </source>
</evidence>
<comment type="pathway">
    <text evidence="2">Lipid metabolism; fatty acid beta-oxidation.</text>
</comment>
<dbReference type="PANTHER" id="PTHR43767:SF8">
    <property type="entry name" value="LONG-CHAIN-FATTY-ACID--COA LIGASE"/>
    <property type="match status" value="1"/>
</dbReference>
<dbReference type="PANTHER" id="PTHR43767">
    <property type="entry name" value="LONG-CHAIN-FATTY-ACID--COA LIGASE"/>
    <property type="match status" value="1"/>
</dbReference>
<reference evidence="10" key="1">
    <citation type="submission" date="2020-07" db="EMBL/GenBank/DDBJ databases">
        <title>novel species isolated from the respiratory tract of Marmot.</title>
        <authorList>
            <person name="Zhang G."/>
        </authorList>
    </citation>
    <scope>NUCLEOTIDE SEQUENCE [LARGE SCALE GENOMIC DNA]</scope>
    <source>
        <strain evidence="10">686</strain>
    </source>
</reference>
<dbReference type="Pfam" id="PF00501">
    <property type="entry name" value="AMP-binding"/>
    <property type="match status" value="1"/>
</dbReference>
<dbReference type="InterPro" id="IPR000873">
    <property type="entry name" value="AMP-dep_synth/lig_dom"/>
</dbReference>
<evidence type="ECO:0000256" key="5">
    <source>
        <dbReference type="ARBA" id="ARBA00039545"/>
    </source>
</evidence>
<dbReference type="InterPro" id="IPR045851">
    <property type="entry name" value="AMP-bd_C_sf"/>
</dbReference>
<evidence type="ECO:0000313" key="9">
    <source>
        <dbReference type="EMBL" id="QMT01153.1"/>
    </source>
</evidence>
<dbReference type="SUPFAM" id="SSF56801">
    <property type="entry name" value="Acetyl-CoA synthetase-like"/>
    <property type="match status" value="1"/>
</dbReference>
<organism evidence="9 10">
    <name type="scientific">Gordonia jinghuaiqii</name>
    <dbReference type="NCBI Taxonomy" id="2758710"/>
    <lineage>
        <taxon>Bacteria</taxon>
        <taxon>Bacillati</taxon>
        <taxon>Actinomycetota</taxon>
        <taxon>Actinomycetes</taxon>
        <taxon>Mycobacteriales</taxon>
        <taxon>Gordoniaceae</taxon>
        <taxon>Gordonia</taxon>
    </lineage>
</organism>
<feature type="domain" description="AMP-binding enzyme C-terminal" evidence="8">
    <location>
        <begin position="470"/>
        <end position="543"/>
    </location>
</feature>
<evidence type="ECO:0000313" key="10">
    <source>
        <dbReference type="Proteomes" id="UP000515663"/>
    </source>
</evidence>
<accession>A0A7D7RPJ2</accession>
<dbReference type="CDD" id="cd04433">
    <property type="entry name" value="AFD_class_I"/>
    <property type="match status" value="1"/>
</dbReference>
<gene>
    <name evidence="9" type="ORF">H1R19_20220</name>
</gene>
<dbReference type="EMBL" id="CP059491">
    <property type="protein sequence ID" value="QMT01153.1"/>
    <property type="molecule type" value="Genomic_DNA"/>
</dbReference>